<dbReference type="OrthoDB" id="786745at2759"/>
<feature type="compositionally biased region" description="Basic and acidic residues" evidence="1">
    <location>
        <begin position="146"/>
        <end position="164"/>
    </location>
</feature>
<reference evidence="2 3" key="1">
    <citation type="journal article" date="2017" name="Nature">
        <title>The Apostasia genome and the evolution of orchids.</title>
        <authorList>
            <person name="Zhang G.Q."/>
            <person name="Liu K.W."/>
            <person name="Li Z."/>
            <person name="Lohaus R."/>
            <person name="Hsiao Y.Y."/>
            <person name="Niu S.C."/>
            <person name="Wang J.Y."/>
            <person name="Lin Y.C."/>
            <person name="Xu Q."/>
            <person name="Chen L.J."/>
            <person name="Yoshida K."/>
            <person name="Fujiwara S."/>
            <person name="Wang Z.W."/>
            <person name="Zhang Y.Q."/>
            <person name="Mitsuda N."/>
            <person name="Wang M."/>
            <person name="Liu G.H."/>
            <person name="Pecoraro L."/>
            <person name="Huang H.X."/>
            <person name="Xiao X.J."/>
            <person name="Lin M."/>
            <person name="Wu X.Y."/>
            <person name="Wu W.L."/>
            <person name="Chen Y.Y."/>
            <person name="Chang S.B."/>
            <person name="Sakamoto S."/>
            <person name="Ohme-Takagi M."/>
            <person name="Yagi M."/>
            <person name="Zeng S.J."/>
            <person name="Shen C.Y."/>
            <person name="Yeh C.M."/>
            <person name="Luo Y.B."/>
            <person name="Tsai W.C."/>
            <person name="Van de Peer Y."/>
            <person name="Liu Z.J."/>
        </authorList>
    </citation>
    <scope>NUCLEOTIDE SEQUENCE [LARGE SCALE GENOMIC DNA]</scope>
    <source>
        <strain evidence="3">cv. Shenzhen</strain>
        <tissue evidence="2">Stem</tissue>
    </source>
</reference>
<dbReference type="AlphaFoldDB" id="A0A2I0AEM1"/>
<feature type="region of interest" description="Disordered" evidence="1">
    <location>
        <begin position="1"/>
        <end position="165"/>
    </location>
</feature>
<evidence type="ECO:0000313" key="2">
    <source>
        <dbReference type="EMBL" id="PKA54002.1"/>
    </source>
</evidence>
<dbReference type="GO" id="GO:0016020">
    <property type="term" value="C:membrane"/>
    <property type="evidence" value="ECO:0007669"/>
    <property type="project" value="TreeGrafter"/>
</dbReference>
<dbReference type="STRING" id="1088818.A0A2I0AEM1"/>
<feature type="compositionally biased region" description="Low complexity" evidence="1">
    <location>
        <begin position="49"/>
        <end position="58"/>
    </location>
</feature>
<feature type="compositionally biased region" description="Basic and acidic residues" evidence="1">
    <location>
        <begin position="105"/>
        <end position="119"/>
    </location>
</feature>
<dbReference type="GO" id="GO:0009737">
    <property type="term" value="P:response to abscisic acid"/>
    <property type="evidence" value="ECO:0007669"/>
    <property type="project" value="TreeGrafter"/>
</dbReference>
<proteinExistence type="predicted"/>
<accession>A0A2I0AEM1</accession>
<dbReference type="EMBL" id="KZ451987">
    <property type="protein sequence ID" value="PKA54002.1"/>
    <property type="molecule type" value="Genomic_DNA"/>
</dbReference>
<dbReference type="PANTHER" id="PTHR33346:SF2">
    <property type="entry name" value="DEHYDRIN ERD14"/>
    <property type="match status" value="1"/>
</dbReference>
<evidence type="ECO:0000313" key="3">
    <source>
        <dbReference type="Proteomes" id="UP000236161"/>
    </source>
</evidence>
<feature type="compositionally biased region" description="Basic and acidic residues" evidence="1">
    <location>
        <begin position="18"/>
        <end position="47"/>
    </location>
</feature>
<dbReference type="GO" id="GO:0009631">
    <property type="term" value="P:cold acclimation"/>
    <property type="evidence" value="ECO:0007669"/>
    <property type="project" value="TreeGrafter"/>
</dbReference>
<dbReference type="PANTHER" id="PTHR33346">
    <property type="entry name" value="DEHYDRIN XERO 2-RELATED"/>
    <property type="match status" value="1"/>
</dbReference>
<sequence length="197" mass="21197">MAAEQMRVPAAVQDGGEMDVRDRGMFDFTGKEEDDGRKKPEVLENLRRSGSSSSSSSGGEEEVEGEGGIKQRIKKKKNDLKSKIDQKANREEKHEEPPMAAVASPKEEKGFLGKVKDKLLGQQKKPVAEGGAPPAPAVPAPVTAAEHGKEEEVMEGQKGKEKKGFLGKIMEKLAGSHRKEGAEGAKTAASRCLSIYL</sequence>
<dbReference type="GO" id="GO:0009414">
    <property type="term" value="P:response to water deprivation"/>
    <property type="evidence" value="ECO:0007669"/>
    <property type="project" value="TreeGrafter"/>
</dbReference>
<feature type="compositionally biased region" description="Basic and acidic residues" evidence="1">
    <location>
        <begin position="79"/>
        <end position="97"/>
    </location>
</feature>
<name>A0A2I0AEM1_9ASPA</name>
<organism evidence="2 3">
    <name type="scientific">Apostasia shenzhenica</name>
    <dbReference type="NCBI Taxonomy" id="1088818"/>
    <lineage>
        <taxon>Eukaryota</taxon>
        <taxon>Viridiplantae</taxon>
        <taxon>Streptophyta</taxon>
        <taxon>Embryophyta</taxon>
        <taxon>Tracheophyta</taxon>
        <taxon>Spermatophyta</taxon>
        <taxon>Magnoliopsida</taxon>
        <taxon>Liliopsida</taxon>
        <taxon>Asparagales</taxon>
        <taxon>Orchidaceae</taxon>
        <taxon>Apostasioideae</taxon>
        <taxon>Apostasia</taxon>
    </lineage>
</organism>
<evidence type="ECO:0000256" key="1">
    <source>
        <dbReference type="SAM" id="MobiDB-lite"/>
    </source>
</evidence>
<keyword evidence="3" id="KW-1185">Reference proteome</keyword>
<gene>
    <name evidence="2" type="primary">COR410</name>
    <name evidence="2" type="ORF">AXF42_Ash016167</name>
</gene>
<dbReference type="InterPro" id="IPR000167">
    <property type="entry name" value="Dehydrin"/>
</dbReference>
<protein>
    <submittedName>
        <fullName evidence="2">Dehydrin COR410</fullName>
    </submittedName>
</protein>
<dbReference type="Pfam" id="PF00257">
    <property type="entry name" value="Dehydrin"/>
    <property type="match status" value="1"/>
</dbReference>
<dbReference type="GO" id="GO:0005829">
    <property type="term" value="C:cytosol"/>
    <property type="evidence" value="ECO:0007669"/>
    <property type="project" value="TreeGrafter"/>
</dbReference>
<dbReference type="Proteomes" id="UP000236161">
    <property type="component" value="Unassembled WGS sequence"/>
</dbReference>